<evidence type="ECO:0008006" key="3">
    <source>
        <dbReference type="Google" id="ProtNLM"/>
    </source>
</evidence>
<protein>
    <recommendedName>
        <fullName evidence="3">Cytochrome c domain-containing protein</fullName>
    </recommendedName>
</protein>
<reference evidence="1 2" key="1">
    <citation type="submission" date="2021-04" db="EMBL/GenBank/DDBJ databases">
        <authorList>
            <person name="Pira H."/>
            <person name="Risdian C."/>
            <person name="Wink J."/>
        </authorList>
    </citation>
    <scope>NUCLEOTIDE SEQUENCE [LARGE SCALE GENOMIC DNA]</scope>
    <source>
        <strain evidence="1 2">WHA3</strain>
    </source>
</reference>
<evidence type="ECO:0000313" key="2">
    <source>
        <dbReference type="Proteomes" id="UP000722336"/>
    </source>
</evidence>
<gene>
    <name evidence="1" type="ORF">KCG44_03185</name>
</gene>
<name>A0ABS6SBT2_9SPHN</name>
<dbReference type="NCBIfam" id="TIGR03806">
    <property type="entry name" value="chp_HNE_0200"/>
    <property type="match status" value="1"/>
</dbReference>
<dbReference type="InterPro" id="IPR022269">
    <property type="entry name" value="SO_2930-like_C"/>
</dbReference>
<sequence length="311" mass="33134">MADAPAKDFAEYGLFLDAAMSKPAPRVVKYGLNTPLFSDHADKARYIYVPDGTALSYDGEGLLAFPVGSAMVKHFGFTRADGSLDMIETRLLVKKADGWAAYPYVWDAGDTAAALKKVGAKVQVAGRDDAGAPIALDWRVPNVNQCKGCHAVDGELMPIGPKARNLNGMFEGETNLSRLASLGMLTGVPADVPAMPSWDDETASIEGRARAYLDVNCGHCHNPAGPASNSGMFLTWETPEGANLGINKGPVAAGRGSGGRRVGIAPGKPDHSILLFRMESTEPGVMMPELARTQRHDRGVELVRQWIAGIE</sequence>
<organism evidence="1 2">
    <name type="scientific">Pacificimonas pallii</name>
    <dbReference type="NCBI Taxonomy" id="2827236"/>
    <lineage>
        <taxon>Bacteria</taxon>
        <taxon>Pseudomonadati</taxon>
        <taxon>Pseudomonadota</taxon>
        <taxon>Alphaproteobacteria</taxon>
        <taxon>Sphingomonadales</taxon>
        <taxon>Sphingosinicellaceae</taxon>
        <taxon>Pacificimonas</taxon>
    </lineage>
</organism>
<keyword evidence="2" id="KW-1185">Reference proteome</keyword>
<accession>A0ABS6SBT2</accession>
<dbReference type="EMBL" id="JAGSPA010000001">
    <property type="protein sequence ID" value="MBV7255786.1"/>
    <property type="molecule type" value="Genomic_DNA"/>
</dbReference>
<proteinExistence type="predicted"/>
<comment type="caution">
    <text evidence="1">The sequence shown here is derived from an EMBL/GenBank/DDBJ whole genome shotgun (WGS) entry which is preliminary data.</text>
</comment>
<dbReference type="Proteomes" id="UP000722336">
    <property type="component" value="Unassembled WGS sequence"/>
</dbReference>
<evidence type="ECO:0000313" key="1">
    <source>
        <dbReference type="EMBL" id="MBV7255786.1"/>
    </source>
</evidence>